<dbReference type="Gene3D" id="1.20.1740.10">
    <property type="entry name" value="Amino acid/polyamine transporter I"/>
    <property type="match status" value="1"/>
</dbReference>
<dbReference type="GO" id="GO:0005886">
    <property type="term" value="C:plasma membrane"/>
    <property type="evidence" value="ECO:0007669"/>
    <property type="project" value="TreeGrafter"/>
</dbReference>
<feature type="domain" description="Amino acid permease/ SLC12A" evidence="6">
    <location>
        <begin position="312"/>
        <end position="599"/>
    </location>
</feature>
<dbReference type="GO" id="GO:0015379">
    <property type="term" value="F:potassium:chloride symporter activity"/>
    <property type="evidence" value="ECO:0007669"/>
    <property type="project" value="TreeGrafter"/>
</dbReference>
<dbReference type="GO" id="GO:1990573">
    <property type="term" value="P:potassium ion import across plasma membrane"/>
    <property type="evidence" value="ECO:0007669"/>
    <property type="project" value="TreeGrafter"/>
</dbReference>
<reference evidence="10" key="1">
    <citation type="submission" date="2016-06" db="UniProtKB">
        <authorList>
            <consortium name="WormBaseParasite"/>
        </authorList>
    </citation>
    <scope>IDENTIFICATION</scope>
</reference>
<feature type="transmembrane region" description="Helical" evidence="5">
    <location>
        <begin position="209"/>
        <end position="231"/>
    </location>
</feature>
<evidence type="ECO:0000256" key="5">
    <source>
        <dbReference type="SAM" id="Phobius"/>
    </source>
</evidence>
<evidence type="ECO:0000313" key="10">
    <source>
        <dbReference type="WBParaSite" id="SBAD_0000160401-mRNA-1"/>
    </source>
</evidence>
<feature type="transmembrane region" description="Helical" evidence="5">
    <location>
        <begin position="539"/>
        <end position="556"/>
    </location>
</feature>
<feature type="transmembrane region" description="Helical" evidence="5">
    <location>
        <begin position="184"/>
        <end position="202"/>
    </location>
</feature>
<feature type="transmembrane region" description="Helical" evidence="5">
    <location>
        <begin position="517"/>
        <end position="533"/>
    </location>
</feature>
<proteinExistence type="predicted"/>
<dbReference type="Proteomes" id="UP000270296">
    <property type="component" value="Unassembled WGS sequence"/>
</dbReference>
<dbReference type="AlphaFoldDB" id="A0A183ID39"/>
<feature type="transmembrane region" description="Helical" evidence="5">
    <location>
        <begin position="136"/>
        <end position="164"/>
    </location>
</feature>
<dbReference type="PANTHER" id="PTHR11827:SF53">
    <property type="entry name" value="K+_CL-COTRANSPORTER"/>
    <property type="match status" value="1"/>
</dbReference>
<evidence type="ECO:0000259" key="7">
    <source>
        <dbReference type="Pfam" id="PF03522"/>
    </source>
</evidence>
<evidence type="ECO:0000256" key="3">
    <source>
        <dbReference type="ARBA" id="ARBA00022989"/>
    </source>
</evidence>
<dbReference type="GO" id="GO:0007268">
    <property type="term" value="P:chemical synaptic transmission"/>
    <property type="evidence" value="ECO:0007669"/>
    <property type="project" value="TreeGrafter"/>
</dbReference>
<feature type="transmembrane region" description="Helical" evidence="5">
    <location>
        <begin position="74"/>
        <end position="105"/>
    </location>
</feature>
<feature type="transmembrane region" description="Helical" evidence="5">
    <location>
        <begin position="457"/>
        <end position="475"/>
    </location>
</feature>
<evidence type="ECO:0000256" key="2">
    <source>
        <dbReference type="ARBA" id="ARBA00022692"/>
    </source>
</evidence>
<dbReference type="GO" id="GO:0055075">
    <property type="term" value="P:potassium ion homeostasis"/>
    <property type="evidence" value="ECO:0007669"/>
    <property type="project" value="TreeGrafter"/>
</dbReference>
<keyword evidence="3 5" id="KW-1133">Transmembrane helix</keyword>
<dbReference type="OrthoDB" id="2020542at2759"/>
<dbReference type="GO" id="GO:0055064">
    <property type="term" value="P:chloride ion homeostasis"/>
    <property type="evidence" value="ECO:0007669"/>
    <property type="project" value="TreeGrafter"/>
</dbReference>
<evidence type="ECO:0000313" key="8">
    <source>
        <dbReference type="EMBL" id="VDO94650.1"/>
    </source>
</evidence>
<dbReference type="WBParaSite" id="SBAD_0000160401-mRNA-1">
    <property type="protein sequence ID" value="SBAD_0000160401-mRNA-1"/>
    <property type="gene ID" value="SBAD_0000160401"/>
</dbReference>
<dbReference type="InterPro" id="IPR004841">
    <property type="entry name" value="AA-permease/SLC12A_dom"/>
</dbReference>
<sequence length="752" mass="82572">MAAIPSNVDRAAGQVTPNLALYEDDSATATYLESMHSRIGESLQAKRQFGSFLGVYVPCVQTAVNFLIFLRLPWIVGIAGIVQSAILVFVCSLCALLTSISVAAIATNGKLKENHGSGDVYSLLARNIGPEFGGAIGVLFFLAKTMQVSFALLALAEILVTYVLPESSRTTDAIAGESGIVNSYRLYAILLLIILFPVCCFCHRCLTFILPFLLIPTIFALLSVVIGSALLNEQNSNEICLVGEAVLRTEVSNENITAVCGRSENILPYSRNVTNRSVPDLCKGYLLDNQPKNLYSNFLYAGESAEGCSGNPRLLVTQDITTNFFVLLSIFVPAVGGVMSLAVINDNLEKPDFSVPCGTIAVQLTSFAVYFVFVFIYGSTTFGPLLRDKYGQSLGGKMVAGGLAWPSHWVVVIGTSIMCLEAGMQELCNSPMLLQSIARDKLIPLLAPFIKSTMKGVPLNAILFSTFMAALGIMIGRVDELAPLVLVLILINYTFVNLACAIQTILRAPNWRPHFRYYHWSFSVIGALLSLFIMFSTKWHYSLVVLIIFALLHKYIEYKGAKQEWGDGLRGLALSTAQYSLLRVEDSRVHPKNWRPQLLVLLKMQPSHDLLNYKLLHFASQLKTGHGLTIAATLLQGEIASQHDREKMEGIRKELKQKMADAKIRGFTEVVLSTNIHKVVGTVLQCVGIAGLRTNTVIIAWPISFAENSHRNGSGEAQFFGKPLRNAYCMPSDLLNYYIIIPAFISTFLMDQ</sequence>
<feature type="transmembrane region" description="Helical" evidence="5">
    <location>
        <begin position="734"/>
        <end position="750"/>
    </location>
</feature>
<comment type="subcellular location">
    <subcellularLocation>
        <location evidence="1">Membrane</location>
        <topology evidence="1">Multi-pass membrane protein</topology>
    </subcellularLocation>
</comment>
<dbReference type="EMBL" id="UZAM01006856">
    <property type="protein sequence ID" value="VDO94650.1"/>
    <property type="molecule type" value="Genomic_DNA"/>
</dbReference>
<evidence type="ECO:0000313" key="9">
    <source>
        <dbReference type="Proteomes" id="UP000270296"/>
    </source>
</evidence>
<dbReference type="PANTHER" id="PTHR11827">
    <property type="entry name" value="SOLUTE CARRIER FAMILY 12, CATION COTRANSPORTERS"/>
    <property type="match status" value="1"/>
</dbReference>
<organism evidence="10">
    <name type="scientific">Soboliphyme baturini</name>
    <dbReference type="NCBI Taxonomy" id="241478"/>
    <lineage>
        <taxon>Eukaryota</taxon>
        <taxon>Metazoa</taxon>
        <taxon>Ecdysozoa</taxon>
        <taxon>Nematoda</taxon>
        <taxon>Enoplea</taxon>
        <taxon>Dorylaimia</taxon>
        <taxon>Dioctophymatida</taxon>
        <taxon>Dioctophymatoidea</taxon>
        <taxon>Soboliphymatidae</taxon>
        <taxon>Soboliphyme</taxon>
    </lineage>
</organism>
<dbReference type="Pfam" id="PF03522">
    <property type="entry name" value="SLC12"/>
    <property type="match status" value="1"/>
</dbReference>
<evidence type="ECO:0000256" key="4">
    <source>
        <dbReference type="ARBA" id="ARBA00023136"/>
    </source>
</evidence>
<name>A0A183ID39_9BILA</name>
<feature type="transmembrane region" description="Helical" evidence="5">
    <location>
        <begin position="481"/>
        <end position="505"/>
    </location>
</feature>
<dbReference type="GO" id="GO:0006884">
    <property type="term" value="P:cell volume homeostasis"/>
    <property type="evidence" value="ECO:0007669"/>
    <property type="project" value="TreeGrafter"/>
</dbReference>
<keyword evidence="9" id="KW-1185">Reference proteome</keyword>
<dbReference type="GO" id="GO:0045202">
    <property type="term" value="C:synapse"/>
    <property type="evidence" value="ECO:0007669"/>
    <property type="project" value="GOC"/>
</dbReference>
<dbReference type="InterPro" id="IPR018491">
    <property type="entry name" value="SLC12_C"/>
</dbReference>
<keyword evidence="4 5" id="KW-0472">Membrane</keyword>
<keyword evidence="2 5" id="KW-0812">Transmembrane</keyword>
<feature type="domain" description="Amino acid permease/ SLC12A" evidence="6">
    <location>
        <begin position="56"/>
        <end position="198"/>
    </location>
</feature>
<feature type="transmembrane region" description="Helical" evidence="5">
    <location>
        <begin position="356"/>
        <end position="378"/>
    </location>
</feature>
<feature type="transmembrane region" description="Helical" evidence="5">
    <location>
        <begin position="324"/>
        <end position="344"/>
    </location>
</feature>
<protein>
    <submittedName>
        <fullName evidence="10">AA_permease domain-containing protein</fullName>
    </submittedName>
</protein>
<evidence type="ECO:0000256" key="1">
    <source>
        <dbReference type="ARBA" id="ARBA00004141"/>
    </source>
</evidence>
<evidence type="ECO:0000259" key="6">
    <source>
        <dbReference type="Pfam" id="PF00324"/>
    </source>
</evidence>
<accession>A0A183ID39</accession>
<reference evidence="8 9" key="2">
    <citation type="submission" date="2018-11" db="EMBL/GenBank/DDBJ databases">
        <authorList>
            <consortium name="Pathogen Informatics"/>
        </authorList>
    </citation>
    <scope>NUCLEOTIDE SEQUENCE [LARGE SCALE GENOMIC DNA]</scope>
</reference>
<gene>
    <name evidence="8" type="ORF">SBAD_LOCUS1533</name>
</gene>
<dbReference type="Pfam" id="PF00324">
    <property type="entry name" value="AA_permease"/>
    <property type="match status" value="2"/>
</dbReference>
<dbReference type="InterPro" id="IPR004842">
    <property type="entry name" value="SLC12A_fam"/>
</dbReference>
<feature type="domain" description="SLC12A transporter C-terminal" evidence="7">
    <location>
        <begin position="614"/>
        <end position="701"/>
    </location>
</feature>
<feature type="transmembrane region" description="Helical" evidence="5">
    <location>
        <begin position="49"/>
        <end position="68"/>
    </location>
</feature>